<evidence type="ECO:0000256" key="12">
    <source>
        <dbReference type="ARBA" id="ARBA00022842"/>
    </source>
</evidence>
<dbReference type="InterPro" id="IPR027417">
    <property type="entry name" value="P-loop_NTPase"/>
</dbReference>
<evidence type="ECO:0000256" key="15">
    <source>
        <dbReference type="ARBA" id="ARBA00023134"/>
    </source>
</evidence>
<keyword evidence="8" id="KW-0479">Metal-binding</keyword>
<keyword evidence="4" id="KW-0813">Transport</keyword>
<keyword evidence="16" id="KW-0472">Membrane</keyword>
<comment type="similarity">
    <text evidence="3">Belongs to the TRAFAC class TrmE-Era-EngA-EngB-Septin-like GTPase superfamily. AIG1/Toc34/Toc159-like paraseptin GTPase family. IAN subfamily.</text>
</comment>
<dbReference type="Proteomes" id="UP000007879">
    <property type="component" value="Unassembled WGS sequence"/>
</dbReference>
<keyword evidence="12" id="KW-0460">Magnesium</keyword>
<dbReference type="Gene3D" id="3.40.50.300">
    <property type="entry name" value="P-loop containing nucleotide triphosphate hydrolases"/>
    <property type="match status" value="1"/>
</dbReference>
<evidence type="ECO:0000256" key="11">
    <source>
        <dbReference type="ARBA" id="ARBA00022805"/>
    </source>
</evidence>
<keyword evidence="7" id="KW-0812">Transmembrane</keyword>
<sequence>MQYPLAAEREERVEQPADLEEIQQLLTDEEKAQHQEALAHRSSGLRLLTIGKKGEGKSTFIHGITGAKEIGVDGLQSSAKKPHIIHDKDTHMHGLDIELPIMVFDSPGLQDNPEIEVCLREIRQMCQNPSLVLYCTKMTNIRLKNDDKKVIEKLTSAFGAELWRFAILVLTFANKEDVTRRNEKDEDKGPEPAFDDDKAWDQLGRERFQSRVQKWHKEFHQFLINEIGVSTETVEKIPVTPVGDYQKTRENREPLSLPDRDNWLADFWKVCSQVRHACHYKDLMLEDKVSQNNNTANDDEAANKDETTEEQSHNPTQQPEQHKFCNIS</sequence>
<dbReference type="SUPFAM" id="SSF52540">
    <property type="entry name" value="P-loop containing nucleoside triphosphate hydrolases"/>
    <property type="match status" value="1"/>
</dbReference>
<dbReference type="KEGG" id="aqu:109592349"/>
<evidence type="ECO:0000256" key="16">
    <source>
        <dbReference type="ARBA" id="ARBA00023136"/>
    </source>
</evidence>
<dbReference type="GO" id="GO:0046872">
    <property type="term" value="F:metal ion binding"/>
    <property type="evidence" value="ECO:0007669"/>
    <property type="project" value="UniProtKB-KW"/>
</dbReference>
<evidence type="ECO:0000256" key="18">
    <source>
        <dbReference type="SAM" id="MobiDB-lite"/>
    </source>
</evidence>
<proteinExistence type="inferred from homology"/>
<gene>
    <name evidence="20" type="primary">109592349</name>
</gene>
<evidence type="ECO:0000256" key="13">
    <source>
        <dbReference type="ARBA" id="ARBA00022927"/>
    </source>
</evidence>
<protein>
    <recommendedName>
        <fullName evidence="19">AIG1-type G domain-containing protein</fullName>
    </recommendedName>
</protein>
<evidence type="ECO:0000256" key="10">
    <source>
        <dbReference type="ARBA" id="ARBA00022801"/>
    </source>
</evidence>
<keyword evidence="10" id="KW-0378">Hydrolase</keyword>
<reference evidence="20" key="2">
    <citation type="submission" date="2017-05" db="UniProtKB">
        <authorList>
            <consortium name="EnsemblMetazoa"/>
        </authorList>
    </citation>
    <scope>IDENTIFICATION</scope>
</reference>
<dbReference type="EnsemblMetazoa" id="Aqu2.1.03294_001">
    <property type="protein sequence ID" value="Aqu2.1.03294_001"/>
    <property type="gene ID" value="Aqu2.1.03294"/>
</dbReference>
<evidence type="ECO:0000256" key="1">
    <source>
        <dbReference type="ARBA" id="ARBA00001946"/>
    </source>
</evidence>
<evidence type="ECO:0000256" key="9">
    <source>
        <dbReference type="ARBA" id="ARBA00022741"/>
    </source>
</evidence>
<dbReference type="InterPro" id="IPR006703">
    <property type="entry name" value="G_AIG1"/>
</dbReference>
<keyword evidence="21" id="KW-1185">Reference proteome</keyword>
<feature type="compositionally biased region" description="Basic and acidic residues" evidence="18">
    <location>
        <begin position="301"/>
        <end position="312"/>
    </location>
</feature>
<evidence type="ECO:0000259" key="19">
    <source>
        <dbReference type="Pfam" id="PF04548"/>
    </source>
</evidence>
<dbReference type="GO" id="GO:0015031">
    <property type="term" value="P:protein transport"/>
    <property type="evidence" value="ECO:0007669"/>
    <property type="project" value="UniProtKB-KW"/>
</dbReference>
<dbReference type="EnsemblMetazoa" id="XM_020007812.1">
    <property type="protein sequence ID" value="XP_019863371.1"/>
    <property type="gene ID" value="LOC109592349"/>
</dbReference>
<comment type="subcellular location">
    <subcellularLocation>
        <location evidence="2">Membrane</location>
        <topology evidence="2">Single-pass membrane protein</topology>
    </subcellularLocation>
    <subcellularLocation>
        <location evidence="17">Plastid</location>
        <location evidence="17">Chloroplast outer membrane</location>
    </subcellularLocation>
</comment>
<evidence type="ECO:0000256" key="6">
    <source>
        <dbReference type="ARBA" id="ARBA00022640"/>
    </source>
</evidence>
<evidence type="ECO:0000256" key="4">
    <source>
        <dbReference type="ARBA" id="ARBA00022448"/>
    </source>
</evidence>
<dbReference type="GO" id="GO:0016787">
    <property type="term" value="F:hydrolase activity"/>
    <property type="evidence" value="ECO:0007669"/>
    <property type="project" value="UniProtKB-KW"/>
</dbReference>
<keyword evidence="6" id="KW-0934">Plastid</keyword>
<evidence type="ECO:0000256" key="2">
    <source>
        <dbReference type="ARBA" id="ARBA00004167"/>
    </source>
</evidence>
<evidence type="ECO:0000256" key="17">
    <source>
        <dbReference type="ARBA" id="ARBA00024013"/>
    </source>
</evidence>
<dbReference type="GO" id="GO:0016020">
    <property type="term" value="C:membrane"/>
    <property type="evidence" value="ECO:0007669"/>
    <property type="project" value="UniProtKB-SubCell"/>
</dbReference>
<organism evidence="20">
    <name type="scientific">Amphimedon queenslandica</name>
    <name type="common">Sponge</name>
    <dbReference type="NCBI Taxonomy" id="400682"/>
    <lineage>
        <taxon>Eukaryota</taxon>
        <taxon>Metazoa</taxon>
        <taxon>Porifera</taxon>
        <taxon>Demospongiae</taxon>
        <taxon>Heteroscleromorpha</taxon>
        <taxon>Haplosclerida</taxon>
        <taxon>Niphatidae</taxon>
        <taxon>Amphimedon</taxon>
    </lineage>
</organism>
<comment type="cofactor">
    <cofactor evidence="1">
        <name>Mg(2+)</name>
        <dbReference type="ChEBI" id="CHEBI:18420"/>
    </cofactor>
</comment>
<dbReference type="PANTHER" id="PTHR10903:SF135">
    <property type="entry name" value="TRANSLOCASE OF CHLOROPLAST 120, CHLOROPLASTIC-RELATED"/>
    <property type="match status" value="1"/>
</dbReference>
<evidence type="ECO:0000256" key="7">
    <source>
        <dbReference type="ARBA" id="ARBA00022692"/>
    </source>
</evidence>
<dbReference type="InParanoid" id="A0A1X7SMG8"/>
<evidence type="ECO:0000313" key="21">
    <source>
        <dbReference type="Proteomes" id="UP000007879"/>
    </source>
</evidence>
<reference evidence="21" key="1">
    <citation type="journal article" date="2010" name="Nature">
        <title>The Amphimedon queenslandica genome and the evolution of animal complexity.</title>
        <authorList>
            <person name="Srivastava M."/>
            <person name="Simakov O."/>
            <person name="Chapman J."/>
            <person name="Fahey B."/>
            <person name="Gauthier M.E."/>
            <person name="Mitros T."/>
            <person name="Richards G.S."/>
            <person name="Conaco C."/>
            <person name="Dacre M."/>
            <person name="Hellsten U."/>
            <person name="Larroux C."/>
            <person name="Putnam N.H."/>
            <person name="Stanke M."/>
            <person name="Adamska M."/>
            <person name="Darling A."/>
            <person name="Degnan S.M."/>
            <person name="Oakley T.H."/>
            <person name="Plachetzki D.C."/>
            <person name="Zhai Y."/>
            <person name="Adamski M."/>
            <person name="Calcino A."/>
            <person name="Cummins S.F."/>
            <person name="Goodstein D.M."/>
            <person name="Harris C."/>
            <person name="Jackson D.J."/>
            <person name="Leys S.P."/>
            <person name="Shu S."/>
            <person name="Woodcroft B.J."/>
            <person name="Vervoort M."/>
            <person name="Kosik K.S."/>
            <person name="Manning G."/>
            <person name="Degnan B.M."/>
            <person name="Rokhsar D.S."/>
        </authorList>
    </citation>
    <scope>NUCLEOTIDE SEQUENCE [LARGE SCALE GENOMIC DNA]</scope>
</reference>
<dbReference type="OrthoDB" id="8954335at2759"/>
<keyword evidence="11" id="KW-1002">Plastid outer membrane</keyword>
<evidence type="ECO:0000256" key="8">
    <source>
        <dbReference type="ARBA" id="ARBA00022723"/>
    </source>
</evidence>
<accession>A0A1X7SMG8</accession>
<evidence type="ECO:0000256" key="14">
    <source>
        <dbReference type="ARBA" id="ARBA00022989"/>
    </source>
</evidence>
<feature type="domain" description="AIG1-type G" evidence="19">
    <location>
        <begin position="45"/>
        <end position="178"/>
    </location>
</feature>
<evidence type="ECO:0000313" key="20">
    <source>
        <dbReference type="EnsemblMetazoa" id="Aqu2.1.03294_001"/>
    </source>
</evidence>
<keyword evidence="15" id="KW-0342">GTP-binding</keyword>
<feature type="region of interest" description="Disordered" evidence="18">
    <location>
        <begin position="293"/>
        <end position="328"/>
    </location>
</feature>
<keyword evidence="13" id="KW-0653">Protein transport</keyword>
<dbReference type="Pfam" id="PF04548">
    <property type="entry name" value="AIG1"/>
    <property type="match status" value="1"/>
</dbReference>
<evidence type="ECO:0000256" key="3">
    <source>
        <dbReference type="ARBA" id="ARBA00008535"/>
    </source>
</evidence>
<dbReference type="PANTHER" id="PTHR10903">
    <property type="entry name" value="GTPASE, IMAP FAMILY MEMBER-RELATED"/>
    <property type="match status" value="1"/>
</dbReference>
<dbReference type="AlphaFoldDB" id="A0A1X7SMG8"/>
<keyword evidence="5" id="KW-0150">Chloroplast</keyword>
<keyword evidence="9" id="KW-0547">Nucleotide-binding</keyword>
<name>A0A1X7SMG8_AMPQE</name>
<dbReference type="GO" id="GO:0005525">
    <property type="term" value="F:GTP binding"/>
    <property type="evidence" value="ECO:0007669"/>
    <property type="project" value="UniProtKB-KW"/>
</dbReference>
<dbReference type="InterPro" id="IPR045058">
    <property type="entry name" value="GIMA/IAN/Toc"/>
</dbReference>
<keyword evidence="14" id="KW-1133">Transmembrane helix</keyword>
<evidence type="ECO:0000256" key="5">
    <source>
        <dbReference type="ARBA" id="ARBA00022528"/>
    </source>
</evidence>